<evidence type="ECO:0000313" key="11">
    <source>
        <dbReference type="EMBL" id="MEQ2424990.1"/>
    </source>
</evidence>
<dbReference type="HAMAP" id="MF_01161">
    <property type="entry name" value="tRNA_Ile_lys_synt"/>
    <property type="match status" value="1"/>
</dbReference>
<evidence type="ECO:0000256" key="4">
    <source>
        <dbReference type="ARBA" id="ARBA00022694"/>
    </source>
</evidence>
<dbReference type="NCBIfam" id="TIGR02432">
    <property type="entry name" value="lysidine_TilS_N"/>
    <property type="match status" value="1"/>
</dbReference>
<feature type="region of interest" description="Disordered" evidence="9">
    <location>
        <begin position="141"/>
        <end position="171"/>
    </location>
</feature>
<name>A0ABV1D3L2_9FIRM</name>
<evidence type="ECO:0000256" key="8">
    <source>
        <dbReference type="HAMAP-Rule" id="MF_01161"/>
    </source>
</evidence>
<comment type="subcellular location">
    <subcellularLocation>
        <location evidence="1 8">Cytoplasm</location>
    </subcellularLocation>
</comment>
<keyword evidence="12" id="KW-1185">Reference proteome</keyword>
<keyword evidence="2 8" id="KW-0963">Cytoplasm</keyword>
<accession>A0ABV1D3L2</accession>
<dbReference type="NCBIfam" id="TIGR02433">
    <property type="entry name" value="lysidine_TilS_C"/>
    <property type="match status" value="1"/>
</dbReference>
<dbReference type="InterPro" id="IPR014729">
    <property type="entry name" value="Rossmann-like_a/b/a_fold"/>
</dbReference>
<reference evidence="11 12" key="1">
    <citation type="submission" date="2024-03" db="EMBL/GenBank/DDBJ databases">
        <title>Human intestinal bacterial collection.</title>
        <authorList>
            <person name="Pauvert C."/>
            <person name="Hitch T.C.A."/>
            <person name="Clavel T."/>
        </authorList>
    </citation>
    <scope>NUCLEOTIDE SEQUENCE [LARGE SCALE GENOMIC DNA]</scope>
    <source>
        <strain evidence="11 12">CLA-SR-H021</strain>
    </source>
</reference>
<gene>
    <name evidence="8 11" type="primary">tilS</name>
    <name evidence="11" type="ORF">WMQ36_08395</name>
</gene>
<comment type="function">
    <text evidence="8">Ligates lysine onto the cytidine present at position 34 of the AUA codon-specific tRNA(Ile) that contains the anticodon CAU, in an ATP-dependent manner. Cytidine is converted to lysidine, thus changing the amino acid specificity of the tRNA from methionine to isoleucine.</text>
</comment>
<dbReference type="SUPFAM" id="SSF56037">
    <property type="entry name" value="PheT/TilS domain"/>
    <property type="match status" value="1"/>
</dbReference>
<feature type="binding site" evidence="8">
    <location>
        <begin position="29"/>
        <end position="34"/>
    </location>
    <ligand>
        <name>ATP</name>
        <dbReference type="ChEBI" id="CHEBI:30616"/>
    </ligand>
</feature>
<evidence type="ECO:0000256" key="5">
    <source>
        <dbReference type="ARBA" id="ARBA00022741"/>
    </source>
</evidence>
<evidence type="ECO:0000256" key="6">
    <source>
        <dbReference type="ARBA" id="ARBA00022840"/>
    </source>
</evidence>
<dbReference type="InterPro" id="IPR012796">
    <property type="entry name" value="Lysidine-tRNA-synth_C"/>
</dbReference>
<dbReference type="Gene3D" id="3.40.50.620">
    <property type="entry name" value="HUPs"/>
    <property type="match status" value="1"/>
</dbReference>
<organism evidence="11 12">
    <name type="scientific">Enterocloster hominis</name>
    <name type="common">ex Hitch et al. 2024</name>
    <dbReference type="NCBI Taxonomy" id="1917870"/>
    <lineage>
        <taxon>Bacteria</taxon>
        <taxon>Bacillati</taxon>
        <taxon>Bacillota</taxon>
        <taxon>Clostridia</taxon>
        <taxon>Lachnospirales</taxon>
        <taxon>Lachnospiraceae</taxon>
        <taxon>Enterocloster</taxon>
    </lineage>
</organism>
<dbReference type="SUPFAM" id="SSF52402">
    <property type="entry name" value="Adenine nucleotide alpha hydrolases-like"/>
    <property type="match status" value="1"/>
</dbReference>
<comment type="caution">
    <text evidence="11">The sequence shown here is derived from an EMBL/GenBank/DDBJ whole genome shotgun (WGS) entry which is preliminary data.</text>
</comment>
<keyword evidence="6 8" id="KW-0067">ATP-binding</keyword>
<evidence type="ECO:0000256" key="2">
    <source>
        <dbReference type="ARBA" id="ARBA00022490"/>
    </source>
</evidence>
<protein>
    <recommendedName>
        <fullName evidence="8">tRNA(Ile)-lysidine synthase</fullName>
        <ecNumber evidence="8">6.3.4.19</ecNumber>
    </recommendedName>
    <alternativeName>
        <fullName evidence="8">tRNA(Ile)-2-lysyl-cytidine synthase</fullName>
    </alternativeName>
    <alternativeName>
        <fullName evidence="8">tRNA(Ile)-lysidine synthetase</fullName>
    </alternativeName>
</protein>
<sequence length="509" mass="57690">MDEAEQRVRRTIEEYHMLDPGDRVIAAVSGGADSVCLLTLLCGMKKDWDLKLMAVHVHHGLRGQEADRDADFVRALCEELEVTCHIIKVDVRKYASENGMSEEEAGRYLRYEALEREARWWEDSDGCGGEDWDCDGGRQRRDGEGRDCDGGRQRRDGEGRDCDSGRQRCGGETGDCRNKRVKIAVAHHSDDQAETILHNLFRGSGLGGLKGISYVRGRIIRPLLDIGRRDIVEWLEENGCAWVQDSTNSSGHYTRNRIRSNLLPLIEAEVNQGAAGNILRMGKLASQADEYLRAQGECWIKGHVVRDGPEHFLIPCDLLQAEPEIIRAYVVMELLKRLAGSARDLGLIHVQQVLALAGRPVGKEVDLPYSLMARREYREISVGRSILQEKDKEVCLPQVRMCVFPYKKGSQFPKNMYTKWFDCDRIEGTPVVRTRRPGDYITLADGSHKALKRFMIDEKIPRQLRDQVPLLTDGSHVMWIIGYRISEFYKIGPDTTKVLQAEAGGRRKE</sequence>
<dbReference type="Proteomes" id="UP001454086">
    <property type="component" value="Unassembled WGS sequence"/>
</dbReference>
<dbReference type="Pfam" id="PF11734">
    <property type="entry name" value="TilS_C"/>
    <property type="match status" value="1"/>
</dbReference>
<dbReference type="InterPro" id="IPR012094">
    <property type="entry name" value="tRNA_Ile_lys_synt"/>
</dbReference>
<comment type="catalytic activity">
    <reaction evidence="7 8">
        <text>cytidine(34) in tRNA(Ile2) + L-lysine + ATP = lysidine(34) in tRNA(Ile2) + AMP + diphosphate + H(+)</text>
        <dbReference type="Rhea" id="RHEA:43744"/>
        <dbReference type="Rhea" id="RHEA-COMP:10625"/>
        <dbReference type="Rhea" id="RHEA-COMP:10670"/>
        <dbReference type="ChEBI" id="CHEBI:15378"/>
        <dbReference type="ChEBI" id="CHEBI:30616"/>
        <dbReference type="ChEBI" id="CHEBI:32551"/>
        <dbReference type="ChEBI" id="CHEBI:33019"/>
        <dbReference type="ChEBI" id="CHEBI:82748"/>
        <dbReference type="ChEBI" id="CHEBI:83665"/>
        <dbReference type="ChEBI" id="CHEBI:456215"/>
        <dbReference type="EC" id="6.3.4.19"/>
    </reaction>
</comment>
<keyword evidence="4 8" id="KW-0819">tRNA processing</keyword>
<dbReference type="PANTHER" id="PTHR43033">
    <property type="entry name" value="TRNA(ILE)-LYSIDINE SYNTHASE-RELATED"/>
    <property type="match status" value="1"/>
</dbReference>
<dbReference type="GO" id="GO:0032267">
    <property type="term" value="F:tRNA(Ile)-lysidine synthase activity"/>
    <property type="evidence" value="ECO:0007669"/>
    <property type="project" value="UniProtKB-EC"/>
</dbReference>
<evidence type="ECO:0000256" key="9">
    <source>
        <dbReference type="SAM" id="MobiDB-lite"/>
    </source>
</evidence>
<feature type="domain" description="Lysidine-tRNA(Ile) synthetase C-terminal" evidence="10">
    <location>
        <begin position="430"/>
        <end position="501"/>
    </location>
</feature>
<evidence type="ECO:0000313" key="12">
    <source>
        <dbReference type="Proteomes" id="UP001454086"/>
    </source>
</evidence>
<dbReference type="EC" id="6.3.4.19" evidence="8"/>
<comment type="domain">
    <text evidence="8">The N-terminal region contains the highly conserved SGGXDS motif, predicted to be a P-loop motif involved in ATP binding.</text>
</comment>
<comment type="similarity">
    <text evidence="8">Belongs to the tRNA(Ile)-lysidine synthase family.</text>
</comment>
<dbReference type="InterPro" id="IPR011063">
    <property type="entry name" value="TilS/TtcA_N"/>
</dbReference>
<dbReference type="CDD" id="cd01992">
    <property type="entry name" value="TilS_N"/>
    <property type="match status" value="1"/>
</dbReference>
<dbReference type="EMBL" id="JBBMFM010000022">
    <property type="protein sequence ID" value="MEQ2424990.1"/>
    <property type="molecule type" value="Genomic_DNA"/>
</dbReference>
<evidence type="ECO:0000256" key="1">
    <source>
        <dbReference type="ARBA" id="ARBA00004496"/>
    </source>
</evidence>
<dbReference type="SUPFAM" id="SSF82829">
    <property type="entry name" value="MesJ substrate recognition domain-like"/>
    <property type="match status" value="1"/>
</dbReference>
<evidence type="ECO:0000259" key="10">
    <source>
        <dbReference type="SMART" id="SM00977"/>
    </source>
</evidence>
<evidence type="ECO:0000256" key="7">
    <source>
        <dbReference type="ARBA" id="ARBA00048539"/>
    </source>
</evidence>
<dbReference type="SMART" id="SM00977">
    <property type="entry name" value="TilS_C"/>
    <property type="match status" value="1"/>
</dbReference>
<dbReference type="InterPro" id="IPR012795">
    <property type="entry name" value="tRNA_Ile_lys_synt_N"/>
</dbReference>
<keyword evidence="3 8" id="KW-0436">Ligase</keyword>
<dbReference type="PANTHER" id="PTHR43033:SF1">
    <property type="entry name" value="TRNA(ILE)-LYSIDINE SYNTHASE-RELATED"/>
    <property type="match status" value="1"/>
</dbReference>
<feature type="compositionally biased region" description="Basic and acidic residues" evidence="9">
    <location>
        <begin position="141"/>
        <end position="166"/>
    </location>
</feature>
<proteinExistence type="inferred from homology"/>
<dbReference type="Pfam" id="PF01171">
    <property type="entry name" value="ATP_bind_3"/>
    <property type="match status" value="2"/>
</dbReference>
<dbReference type="RefSeq" id="WP_349118104.1">
    <property type="nucleotide sequence ID" value="NZ_JBBMFM010000022.1"/>
</dbReference>
<keyword evidence="5 8" id="KW-0547">Nucleotide-binding</keyword>
<evidence type="ECO:0000256" key="3">
    <source>
        <dbReference type="ARBA" id="ARBA00022598"/>
    </source>
</evidence>